<evidence type="ECO:0000256" key="3">
    <source>
        <dbReference type="SAM" id="MobiDB-lite"/>
    </source>
</evidence>
<sequence>MVIKTVEEGIKQDTRTQQNQASHEATPAMDAVLLLNSGLMDIFVDANQNFLPTEELSVPFQEAFQVYAQMDQKQFLAEIEEAIAKLAVNNEQGPDFLNLEFEQLFEISVEEGGSTLGKTISSGSEGSVNSLERFLNMNNPLTQNDEEILLKVESQPQALSINIVQSYSFSTPPTATPNPTENAPKAPPIDIPQPDQQVIFTETLLNTQQSFTISGNITEPGPFNNGTGATFGAGLLTMDVFFNVPARAGSSETHTAGVTTLTTPEGNVFVFDRTTGDYSYTLNNPILHLQSVWGSNYVDALQEIFTDRFVYSITDITLQTAVGNITIYIQDDHPEANVKNNSVDETAMYVNGNEAKTGNLLSDGIASTFGADGGKVTLINGVSDASDGTIDGFINVTTSYGHLIVDTATGGYTYSLDPALMKLIPQAFADTNKNVNDVLTYELTDADGDKSTSTLTVNIDLNESPVAIDDTNTTGENTALVVIAANGVLSNDTDPDVGDTKIVSAVDGVSANVGKQITLSSGALFTLNADGSYSFEPTSVYDSLAVGKTAQEVITYTMKDAEGLTSSATLTITITGVNDAPLANDQAISATEDGASVGPILFAADDVDSDDNQASLTYTVVSNLAAGQGTVTNNNDGTFTYNPGSDFQGLAAGEKRDVTFTYMATDAHGADSAVKAVTITVTGVNDAPTANDQTISATEDGAPVGPILFSADDVDSDNNQANLTYTIVSNLAAGQGTVANNNDGTFTYNPGSDFQGLAVGEKQDVTFTYMATDAHGADSAVKTVTITVTGVNDAPTANDQAISATEDGAPVGPILFSADDVDSDNNQTNLTYTIVNNLLAGQGTVTNNNDGTFTYDPGNDFQALGAGQKQDVTFTYMATDAHGADSAVKTVTITVIGENDAPVAALDVASTSENTPVTVDVLANDTDIDNGDVPGTFNLNSVLISSALFGIDDVTISTATANVVSNQLVFDPGTDFDFLADGETATVVVSYQMQDLGGLTSTSTATITVTGVNDAPVANAVSTSGLENTTIPITLAGNDVDGTILNFRVDVLPTDGILYKDNLLTQVLSASELITATGNNAQLYFVPDADFNGTANFDYVAIDNNGLASNTAAHVDIDVTGGAPVILDLNNNNNIELISAEQSSVTLNTFHDMNGTNQIGWVQPGDGLLIYDYQGDGKVTNMDEFALTAHSPDAKTDLDALRLTFDTNHDGIFNVEDTSFGKFGVWQDKNSNGISDSGEYKTLMEMGIISINVNSDHQSQIIEGNTLFGYTSYQTVDGVSHVAADVSLNIAPTQTQTLSMPDIIGDHAVIDFSSMTSTSPQSTDNQSILNTSEMHNIGTESTTNTDMSTAEVAAVSAATDIQSITQQLEQQHQETPLS</sequence>
<dbReference type="SMART" id="SM00112">
    <property type="entry name" value="CA"/>
    <property type="match status" value="4"/>
</dbReference>
<dbReference type="GO" id="GO:0007156">
    <property type="term" value="P:homophilic cell adhesion via plasma membrane adhesion molecules"/>
    <property type="evidence" value="ECO:0007669"/>
    <property type="project" value="InterPro"/>
</dbReference>
<evidence type="ECO:0000256" key="2">
    <source>
        <dbReference type="ARBA" id="ARBA00022989"/>
    </source>
</evidence>
<evidence type="ECO:0000313" key="6">
    <source>
        <dbReference type="Proteomes" id="UP000051497"/>
    </source>
</evidence>
<keyword evidence="2" id="KW-1133">Transmembrane helix</keyword>
<reference evidence="5" key="1">
    <citation type="journal article" date="2016" name="Genome Announc.">
        <title>Draft Genome Sequences of Two Novel Amoeba-Resistant Intranuclear Bacteria, 'Candidatus Berkiella cookevillensis' and 'Candidatus Berkiella aquae'.</title>
        <authorList>
            <person name="Mehari Y.T."/>
            <person name="Arivett B.A."/>
            <person name="Farone A.L."/>
            <person name="Gunderson J.H."/>
            <person name="Farone M.B."/>
        </authorList>
    </citation>
    <scope>NUCLEOTIDE SEQUENCE</scope>
    <source>
        <strain evidence="5">HT99</strain>
    </source>
</reference>
<reference evidence="5" key="2">
    <citation type="submission" date="2021-06" db="EMBL/GenBank/DDBJ databases">
        <title>Genomic Description and Analysis of Intracellular Bacteria, Candidatus Berkiella cookevillensis and Candidatus Berkiella aquae.</title>
        <authorList>
            <person name="Kidane D.T."/>
            <person name="Mehari Y.T."/>
            <person name="Rice F.C."/>
            <person name="Arivett B.A."/>
            <person name="Farone A.L."/>
            <person name="Berk S.G."/>
            <person name="Farone M.B."/>
        </authorList>
    </citation>
    <scope>NUCLEOTIDE SEQUENCE</scope>
    <source>
        <strain evidence="5">HT99</strain>
    </source>
</reference>
<dbReference type="InterPro" id="IPR002126">
    <property type="entry name" value="Cadherin-like_dom"/>
</dbReference>
<dbReference type="GO" id="GO:0005509">
    <property type="term" value="F:calcium ion binding"/>
    <property type="evidence" value="ECO:0007669"/>
    <property type="project" value="InterPro"/>
</dbReference>
<gene>
    <name evidence="5" type="ORF">HT99x_010250</name>
</gene>
<evidence type="ECO:0000313" key="5">
    <source>
        <dbReference type="EMBL" id="MCS5711812.1"/>
    </source>
</evidence>
<dbReference type="InterPro" id="IPR015919">
    <property type="entry name" value="Cadherin-like_sf"/>
</dbReference>
<dbReference type="RefSeq" id="WP_259566317.1">
    <property type="nucleotide sequence ID" value="NZ_LKAJ02000001.1"/>
</dbReference>
<dbReference type="Gene3D" id="2.60.40.60">
    <property type="entry name" value="Cadherins"/>
    <property type="match status" value="1"/>
</dbReference>
<keyword evidence="6" id="KW-1185">Reference proteome</keyword>
<dbReference type="GO" id="GO:0005886">
    <property type="term" value="C:plasma membrane"/>
    <property type="evidence" value="ECO:0007669"/>
    <property type="project" value="UniProtKB-SubCell"/>
</dbReference>
<evidence type="ECO:0000259" key="4">
    <source>
        <dbReference type="PROSITE" id="PS50268"/>
    </source>
</evidence>
<dbReference type="Pfam" id="PF17803">
    <property type="entry name" value="Cadherin_4"/>
    <property type="match status" value="6"/>
</dbReference>
<dbReference type="EMBL" id="LKAJ02000001">
    <property type="protein sequence ID" value="MCS5711812.1"/>
    <property type="molecule type" value="Genomic_DNA"/>
</dbReference>
<comment type="caution">
    <text evidence="5">The sequence shown here is derived from an EMBL/GenBank/DDBJ whole genome shotgun (WGS) entry which is preliminary data.</text>
</comment>
<dbReference type="CDD" id="cd11304">
    <property type="entry name" value="Cadherin_repeat"/>
    <property type="match status" value="1"/>
</dbReference>
<feature type="region of interest" description="Disordered" evidence="3">
    <location>
        <begin position="1"/>
        <end position="24"/>
    </location>
</feature>
<dbReference type="NCBIfam" id="NF012211">
    <property type="entry name" value="tand_rpt_95"/>
    <property type="match status" value="4"/>
</dbReference>
<dbReference type="InterPro" id="IPR010221">
    <property type="entry name" value="VCBS_dom"/>
</dbReference>
<organism evidence="5 6">
    <name type="scientific">Candidatus Berkiella aquae</name>
    <dbReference type="NCBI Taxonomy" id="295108"/>
    <lineage>
        <taxon>Bacteria</taxon>
        <taxon>Pseudomonadati</taxon>
        <taxon>Pseudomonadota</taxon>
        <taxon>Gammaproteobacteria</taxon>
        <taxon>Candidatus Berkiellales</taxon>
        <taxon>Candidatus Berkiellaceae</taxon>
        <taxon>Candidatus Berkiella</taxon>
    </lineage>
</organism>
<dbReference type="PROSITE" id="PS50268">
    <property type="entry name" value="CADHERIN_2"/>
    <property type="match status" value="4"/>
</dbReference>
<evidence type="ECO:0000256" key="1">
    <source>
        <dbReference type="ARBA" id="ARBA00022692"/>
    </source>
</evidence>
<accession>A0AAE3L7S8</accession>
<keyword evidence="1" id="KW-0812">Transmembrane</keyword>
<feature type="domain" description="Cadherin" evidence="4">
    <location>
        <begin position="903"/>
        <end position="1018"/>
    </location>
</feature>
<dbReference type="NCBIfam" id="TIGR01965">
    <property type="entry name" value="VCBS_repeat"/>
    <property type="match status" value="4"/>
</dbReference>
<protein>
    <submittedName>
        <fullName evidence="5">Tandem-95 repeat protein</fullName>
    </submittedName>
</protein>
<dbReference type="PANTHER" id="PTHR24026">
    <property type="entry name" value="FAT ATYPICAL CADHERIN-RELATED"/>
    <property type="match status" value="1"/>
</dbReference>
<dbReference type="PANTHER" id="PTHR24026:SF126">
    <property type="entry name" value="PROTOCADHERIN FAT 4"/>
    <property type="match status" value="1"/>
</dbReference>
<feature type="compositionally biased region" description="Basic and acidic residues" evidence="3">
    <location>
        <begin position="1"/>
        <end position="14"/>
    </location>
</feature>
<dbReference type="Proteomes" id="UP000051497">
    <property type="component" value="Unassembled WGS sequence"/>
</dbReference>
<name>A0AAE3L7S8_9GAMM</name>
<dbReference type="SUPFAM" id="SSF49313">
    <property type="entry name" value="Cadherin-like"/>
    <property type="match status" value="2"/>
</dbReference>
<proteinExistence type="predicted"/>
<dbReference type="InterPro" id="IPR013783">
    <property type="entry name" value="Ig-like_fold"/>
</dbReference>
<dbReference type="Gene3D" id="2.60.40.10">
    <property type="entry name" value="Immunoglobulins"/>
    <property type="match status" value="1"/>
</dbReference>
<feature type="domain" description="Cadherin" evidence="4">
    <location>
        <begin position="701"/>
        <end position="797"/>
    </location>
</feature>
<keyword evidence="2" id="KW-0472">Membrane</keyword>
<feature type="domain" description="Cadherin" evidence="4">
    <location>
        <begin position="594"/>
        <end position="690"/>
    </location>
</feature>
<dbReference type="InterPro" id="IPR040853">
    <property type="entry name" value="RapA2_cadherin-like"/>
</dbReference>
<feature type="domain" description="Cadherin" evidence="4">
    <location>
        <begin position="808"/>
        <end position="904"/>
    </location>
</feature>